<gene>
    <name evidence="3" type="ORF">NOI20_04090</name>
</gene>
<evidence type="ECO:0000313" key="4">
    <source>
        <dbReference type="Proteomes" id="UP001227162"/>
    </source>
</evidence>
<feature type="domain" description="HTH cro/C1-type" evidence="2">
    <location>
        <begin position="56"/>
        <end position="114"/>
    </location>
</feature>
<dbReference type="SUPFAM" id="SSF47413">
    <property type="entry name" value="lambda repressor-like DNA-binding domains"/>
    <property type="match status" value="1"/>
</dbReference>
<dbReference type="InterPro" id="IPR001387">
    <property type="entry name" value="Cro/C1-type_HTH"/>
</dbReference>
<feature type="region of interest" description="Disordered" evidence="1">
    <location>
        <begin position="1"/>
        <end position="39"/>
    </location>
</feature>
<dbReference type="PROSITE" id="PS50943">
    <property type="entry name" value="HTH_CROC1"/>
    <property type="match status" value="1"/>
</dbReference>
<proteinExistence type="predicted"/>
<evidence type="ECO:0000256" key="1">
    <source>
        <dbReference type="SAM" id="MobiDB-lite"/>
    </source>
</evidence>
<reference evidence="3" key="2">
    <citation type="submission" date="2023-04" db="EMBL/GenBank/DDBJ databases">
        <title>'Rhodoalgimonas zhirmunskyi' gen. nov., isolated from a red alga.</title>
        <authorList>
            <person name="Nedashkovskaya O.I."/>
            <person name="Otstavnykh N.Y."/>
            <person name="Bystritskaya E.P."/>
            <person name="Balabanova L.A."/>
            <person name="Isaeva M.P."/>
        </authorList>
    </citation>
    <scope>NUCLEOTIDE SEQUENCE</scope>
    <source>
        <strain evidence="3">10Alg 79</strain>
    </source>
</reference>
<dbReference type="Gene3D" id="1.10.260.40">
    <property type="entry name" value="lambda repressor-like DNA-binding domains"/>
    <property type="match status" value="1"/>
</dbReference>
<evidence type="ECO:0000259" key="2">
    <source>
        <dbReference type="PROSITE" id="PS50943"/>
    </source>
</evidence>
<dbReference type="RefSeq" id="WP_317624876.1">
    <property type="nucleotide sequence ID" value="NZ_JANFFA010000001.1"/>
</dbReference>
<dbReference type="EMBL" id="JANFFA010000001">
    <property type="protein sequence ID" value="MDQ2093281.1"/>
    <property type="molecule type" value="Genomic_DNA"/>
</dbReference>
<comment type="caution">
    <text evidence="3">The sequence shown here is derived from an EMBL/GenBank/DDBJ whole genome shotgun (WGS) entry which is preliminary data.</text>
</comment>
<dbReference type="Pfam" id="PF01381">
    <property type="entry name" value="HTH_3"/>
    <property type="match status" value="1"/>
</dbReference>
<dbReference type="InterPro" id="IPR010982">
    <property type="entry name" value="Lambda_DNA-bd_dom_sf"/>
</dbReference>
<organism evidence="3 4">
    <name type="scientific">Rhodalgimonas zhirmunskyi</name>
    <dbReference type="NCBI Taxonomy" id="2964767"/>
    <lineage>
        <taxon>Bacteria</taxon>
        <taxon>Pseudomonadati</taxon>
        <taxon>Pseudomonadota</taxon>
        <taxon>Alphaproteobacteria</taxon>
        <taxon>Rhodobacterales</taxon>
        <taxon>Roseobacteraceae</taxon>
        <taxon>Rhodalgimonas</taxon>
    </lineage>
</organism>
<dbReference type="GO" id="GO:0003677">
    <property type="term" value="F:DNA binding"/>
    <property type="evidence" value="ECO:0007669"/>
    <property type="project" value="InterPro"/>
</dbReference>
<dbReference type="AlphaFoldDB" id="A0AAJ1UB24"/>
<name>A0AAJ1UB24_9RHOB</name>
<protein>
    <submittedName>
        <fullName evidence="3">Helix-turn-helix domain-containing protein</fullName>
    </submittedName>
</protein>
<evidence type="ECO:0000313" key="3">
    <source>
        <dbReference type="EMBL" id="MDQ2093281.1"/>
    </source>
</evidence>
<accession>A0AAJ1UB24</accession>
<sequence>MTKTRKRKKREILPPLRHWPPAPQESAHSEGIGDDSESGSIIHKGLAGADDIVQCLALLMNEKNVSYEEVSRRSDVPQRTIKKWFSANEKARTTPRLDTIQACFEALGHSMIVSPPSVQIGNGQHIYPIEIFRQKILDDWIAQSARARGQSVTEFINDLEARHSNAIRNRTKGFRQRDF</sequence>
<feature type="compositionally biased region" description="Basic residues" evidence="1">
    <location>
        <begin position="1"/>
        <end position="10"/>
    </location>
</feature>
<reference evidence="3" key="1">
    <citation type="submission" date="2022-07" db="EMBL/GenBank/DDBJ databases">
        <authorList>
            <person name="Otstavnykh N."/>
            <person name="Isaeva M."/>
            <person name="Bystritskaya E."/>
        </authorList>
    </citation>
    <scope>NUCLEOTIDE SEQUENCE</scope>
    <source>
        <strain evidence="3">10Alg 79</strain>
    </source>
</reference>
<keyword evidence="4" id="KW-1185">Reference proteome</keyword>
<dbReference type="Proteomes" id="UP001227162">
    <property type="component" value="Unassembled WGS sequence"/>
</dbReference>